<dbReference type="InterPro" id="IPR010982">
    <property type="entry name" value="Lambda_DNA-bd_dom_sf"/>
</dbReference>
<dbReference type="PANTHER" id="PTHR46558">
    <property type="entry name" value="TRACRIPTIONAL REGULATORY PROTEIN-RELATED-RELATED"/>
    <property type="match status" value="1"/>
</dbReference>
<keyword evidence="4" id="KW-1185">Reference proteome</keyword>
<dbReference type="PANTHER" id="PTHR46558:SF4">
    <property type="entry name" value="DNA-BIDING PHAGE PROTEIN"/>
    <property type="match status" value="1"/>
</dbReference>
<reference evidence="3 4" key="1">
    <citation type="submission" date="2020-08" db="EMBL/GenBank/DDBJ databases">
        <title>Genome sequence of Weissella diestrammenae KACC 16890T.</title>
        <authorList>
            <person name="Hyun D.-W."/>
            <person name="Bae J.-W."/>
        </authorList>
    </citation>
    <scope>NUCLEOTIDE SEQUENCE [LARGE SCALE GENOMIC DNA]</scope>
    <source>
        <strain evidence="3 4">KACC 16890</strain>
    </source>
</reference>
<dbReference type="Proteomes" id="UP000515800">
    <property type="component" value="Chromosome"/>
</dbReference>
<dbReference type="GO" id="GO:0003677">
    <property type="term" value="F:DNA binding"/>
    <property type="evidence" value="ECO:0007669"/>
    <property type="project" value="UniProtKB-KW"/>
</dbReference>
<evidence type="ECO:0000256" key="1">
    <source>
        <dbReference type="ARBA" id="ARBA00023125"/>
    </source>
</evidence>
<accession>A0A7G9T4A3</accession>
<evidence type="ECO:0000313" key="4">
    <source>
        <dbReference type="Proteomes" id="UP000515800"/>
    </source>
</evidence>
<evidence type="ECO:0000259" key="2">
    <source>
        <dbReference type="PROSITE" id="PS50943"/>
    </source>
</evidence>
<dbReference type="InterPro" id="IPR001387">
    <property type="entry name" value="Cro/C1-type_HTH"/>
</dbReference>
<dbReference type="EMBL" id="CP060724">
    <property type="protein sequence ID" value="QNN74928.1"/>
    <property type="molecule type" value="Genomic_DNA"/>
</dbReference>
<gene>
    <name evidence="3" type="ORF">H9L19_05925</name>
</gene>
<dbReference type="Pfam" id="PF01381">
    <property type="entry name" value="HTH_3"/>
    <property type="match status" value="1"/>
</dbReference>
<protein>
    <submittedName>
        <fullName evidence="3">Helix-turn-helix transcriptional regulator</fullName>
    </submittedName>
</protein>
<dbReference type="PROSITE" id="PS50943">
    <property type="entry name" value="HTH_CROC1"/>
    <property type="match status" value="1"/>
</dbReference>
<dbReference type="RefSeq" id="WP_187528763.1">
    <property type="nucleotide sequence ID" value="NZ_CP060724.1"/>
</dbReference>
<organism evidence="3 4">
    <name type="scientific">Weissella diestrammenae</name>
    <dbReference type="NCBI Taxonomy" id="1162633"/>
    <lineage>
        <taxon>Bacteria</taxon>
        <taxon>Bacillati</taxon>
        <taxon>Bacillota</taxon>
        <taxon>Bacilli</taxon>
        <taxon>Lactobacillales</taxon>
        <taxon>Lactobacillaceae</taxon>
        <taxon>Weissella</taxon>
    </lineage>
</organism>
<dbReference type="AlphaFoldDB" id="A0A7G9T4A3"/>
<dbReference type="KEGG" id="wdi:H9L19_05925"/>
<keyword evidence="1" id="KW-0238">DNA-binding</keyword>
<dbReference type="Gene3D" id="1.10.260.40">
    <property type="entry name" value="lambda repressor-like DNA-binding domains"/>
    <property type="match status" value="1"/>
</dbReference>
<name>A0A7G9T4A3_9LACO</name>
<dbReference type="CDD" id="cd00093">
    <property type="entry name" value="HTH_XRE"/>
    <property type="match status" value="1"/>
</dbReference>
<proteinExistence type="predicted"/>
<feature type="domain" description="HTH cro/C1-type" evidence="2">
    <location>
        <begin position="2"/>
        <end position="49"/>
    </location>
</feature>
<sequence length="62" mass="7166">MKNFKQEQVAERLNLSRQSLSKWENNHSLPDVHTLYELCNLYGLSIEKFLIENANENTGGLS</sequence>
<dbReference type="SUPFAM" id="SSF47413">
    <property type="entry name" value="lambda repressor-like DNA-binding domains"/>
    <property type="match status" value="1"/>
</dbReference>
<dbReference type="SMART" id="SM00530">
    <property type="entry name" value="HTH_XRE"/>
    <property type="match status" value="1"/>
</dbReference>
<evidence type="ECO:0000313" key="3">
    <source>
        <dbReference type="EMBL" id="QNN74928.1"/>
    </source>
</evidence>